<dbReference type="PANTHER" id="PTHR11592">
    <property type="entry name" value="GLUTATHIONE PEROXIDASE"/>
    <property type="match status" value="1"/>
</dbReference>
<evidence type="ECO:0000256" key="3">
    <source>
        <dbReference type="ARBA" id="ARBA00023002"/>
    </source>
</evidence>
<dbReference type="Gene3D" id="3.40.30.10">
    <property type="entry name" value="Glutaredoxin"/>
    <property type="match status" value="1"/>
</dbReference>
<dbReference type="Pfam" id="PF00255">
    <property type="entry name" value="GSHPx"/>
    <property type="match status" value="1"/>
</dbReference>
<evidence type="ECO:0000313" key="7">
    <source>
        <dbReference type="Proteomes" id="UP000018895"/>
    </source>
</evidence>
<dbReference type="Proteomes" id="UP000018895">
    <property type="component" value="Unassembled WGS sequence"/>
</dbReference>
<comment type="similarity">
    <text evidence="1 5">Belongs to the glutathione peroxidase family.</text>
</comment>
<dbReference type="InterPro" id="IPR000889">
    <property type="entry name" value="Glutathione_peroxidase"/>
</dbReference>
<keyword evidence="7" id="KW-1185">Reference proteome</keyword>
<dbReference type="PIRSF" id="PIRSF000303">
    <property type="entry name" value="Glutathion_perox"/>
    <property type="match status" value="1"/>
</dbReference>
<dbReference type="PRINTS" id="PR01011">
    <property type="entry name" value="GLUTPROXDASE"/>
</dbReference>
<evidence type="ECO:0000256" key="2">
    <source>
        <dbReference type="ARBA" id="ARBA00022559"/>
    </source>
</evidence>
<evidence type="ECO:0000256" key="5">
    <source>
        <dbReference type="RuleBase" id="RU000499"/>
    </source>
</evidence>
<name>W4QGP8_9BACI</name>
<dbReference type="STRING" id="1236971.JCM9152_2532"/>
<evidence type="ECO:0000256" key="1">
    <source>
        <dbReference type="ARBA" id="ARBA00006926"/>
    </source>
</evidence>
<keyword evidence="2 5" id="KW-0575">Peroxidase</keyword>
<protein>
    <recommendedName>
        <fullName evidence="5">Glutathione peroxidase</fullName>
    </recommendedName>
</protein>
<dbReference type="EMBL" id="BAUU01000016">
    <property type="protein sequence ID" value="GAE31092.1"/>
    <property type="molecule type" value="Genomic_DNA"/>
</dbReference>
<dbReference type="PANTHER" id="PTHR11592:SF78">
    <property type="entry name" value="GLUTATHIONE PEROXIDASE"/>
    <property type="match status" value="1"/>
</dbReference>
<evidence type="ECO:0000313" key="6">
    <source>
        <dbReference type="EMBL" id="GAE31092.1"/>
    </source>
</evidence>
<dbReference type="CDD" id="cd00340">
    <property type="entry name" value="GSH_Peroxidase"/>
    <property type="match status" value="1"/>
</dbReference>
<gene>
    <name evidence="6" type="ORF">JCM9152_2532</name>
</gene>
<dbReference type="SUPFAM" id="SSF52833">
    <property type="entry name" value="Thioredoxin-like"/>
    <property type="match status" value="1"/>
</dbReference>
<sequence>MSIHQFTVKKANGEEQSLEEYKGRALLIVNTATKCGLAPQFEGLEELYQRYHEQGFDVLGFPTNQFMNQEPVADADMTETCKLNFGVTFPLFAKIRVNGSEAHPLYSYLKQEKKGVLSSDIKWNFTKFLVDQEGYVVERYGPQVKPEKIEDDIKNVLKV</sequence>
<reference evidence="6" key="1">
    <citation type="journal article" date="2014" name="Genome Announc.">
        <title>Draft Genome Sequences of Three Alkaliphilic Bacillus Strains, Bacillus wakoensis JCM 9140T, Bacillus akibai JCM 9157T, and Bacillus hemicellulosilyticus JCM 9152T.</title>
        <authorList>
            <person name="Yuki M."/>
            <person name="Oshima K."/>
            <person name="Suda W."/>
            <person name="Oshida Y."/>
            <person name="Kitamura K."/>
            <person name="Iida T."/>
            <person name="Hattori M."/>
            <person name="Ohkuma M."/>
        </authorList>
    </citation>
    <scope>NUCLEOTIDE SEQUENCE [LARGE SCALE GENOMIC DNA]</scope>
    <source>
        <strain evidence="6">JCM 9152</strain>
    </source>
</reference>
<dbReference type="PROSITE" id="PS51355">
    <property type="entry name" value="GLUTATHIONE_PEROXID_3"/>
    <property type="match status" value="1"/>
</dbReference>
<organism evidence="6 7">
    <name type="scientific">Halalkalibacter hemicellulosilyticusJCM 9152</name>
    <dbReference type="NCBI Taxonomy" id="1236971"/>
    <lineage>
        <taxon>Bacteria</taxon>
        <taxon>Bacillati</taxon>
        <taxon>Bacillota</taxon>
        <taxon>Bacilli</taxon>
        <taxon>Bacillales</taxon>
        <taxon>Bacillaceae</taxon>
        <taxon>Halalkalibacter</taxon>
    </lineage>
</organism>
<dbReference type="GO" id="GO:0034599">
    <property type="term" value="P:cellular response to oxidative stress"/>
    <property type="evidence" value="ECO:0007669"/>
    <property type="project" value="TreeGrafter"/>
</dbReference>
<evidence type="ECO:0000256" key="4">
    <source>
        <dbReference type="PIRSR" id="PIRSR000303-1"/>
    </source>
</evidence>
<dbReference type="InterPro" id="IPR036249">
    <property type="entry name" value="Thioredoxin-like_sf"/>
</dbReference>
<proteinExistence type="inferred from homology"/>
<dbReference type="GO" id="GO:0004601">
    <property type="term" value="F:peroxidase activity"/>
    <property type="evidence" value="ECO:0007669"/>
    <property type="project" value="UniProtKB-KW"/>
</dbReference>
<dbReference type="AlphaFoldDB" id="W4QGP8"/>
<comment type="caution">
    <text evidence="6">The sequence shown here is derived from an EMBL/GenBank/DDBJ whole genome shotgun (WGS) entry which is preliminary data.</text>
</comment>
<dbReference type="OrthoDB" id="9789406at2"/>
<dbReference type="InterPro" id="IPR029759">
    <property type="entry name" value="GPX_AS"/>
</dbReference>
<accession>W4QGP8</accession>
<dbReference type="RefSeq" id="WP_035344308.1">
    <property type="nucleotide sequence ID" value="NZ_BAUU01000016.1"/>
</dbReference>
<dbReference type="FunFam" id="3.40.30.10:FF:000010">
    <property type="entry name" value="Glutathione peroxidase"/>
    <property type="match status" value="1"/>
</dbReference>
<feature type="active site" evidence="4">
    <location>
        <position position="35"/>
    </location>
</feature>
<keyword evidence="3 5" id="KW-0560">Oxidoreductase</keyword>
<dbReference type="PROSITE" id="PS00460">
    <property type="entry name" value="GLUTATHIONE_PEROXID_1"/>
    <property type="match status" value="1"/>
</dbReference>